<protein>
    <submittedName>
        <fullName evidence="1">Uncharacterized protein</fullName>
    </submittedName>
</protein>
<sequence length="219" mass="25031">MMSKTYSWRRQELVAKSPQVEDFKERWPALFQPFQINEEFQRCTTVPLESTFMFQLDRYTPKLLELFNAKGGAVGQRIKALLKALIQDPCATVCKTREVTLRCLIEYMGERGEELISEHEGEPEVEVQQRLVMHSMKLYVAHEPDAVGIIIEGMPVLADMGNVARACCLLLGLTYALNLQYPAKLAKTFEVFQRLFVGLDTLQPKPSSRYISLKNKLLA</sequence>
<evidence type="ECO:0000313" key="1">
    <source>
        <dbReference type="EMBL" id="KAL3045935.1"/>
    </source>
</evidence>
<dbReference type="AlphaFoldDB" id="A0ABD2FWS8"/>
<evidence type="ECO:0000313" key="2">
    <source>
        <dbReference type="Proteomes" id="UP001619887"/>
    </source>
</evidence>
<accession>A0ABD2FWS8</accession>
<gene>
    <name evidence="1" type="ORF">OYC64_014064</name>
</gene>
<name>A0ABD2FWS8_PAGBO</name>
<organism evidence="1 2">
    <name type="scientific">Pagothenia borchgrevinki</name>
    <name type="common">Bald rockcod</name>
    <name type="synonym">Trematomus borchgrevinki</name>
    <dbReference type="NCBI Taxonomy" id="8213"/>
    <lineage>
        <taxon>Eukaryota</taxon>
        <taxon>Metazoa</taxon>
        <taxon>Chordata</taxon>
        <taxon>Craniata</taxon>
        <taxon>Vertebrata</taxon>
        <taxon>Euteleostomi</taxon>
        <taxon>Actinopterygii</taxon>
        <taxon>Neopterygii</taxon>
        <taxon>Teleostei</taxon>
        <taxon>Neoteleostei</taxon>
        <taxon>Acanthomorphata</taxon>
        <taxon>Eupercaria</taxon>
        <taxon>Perciformes</taxon>
        <taxon>Notothenioidei</taxon>
        <taxon>Nototheniidae</taxon>
        <taxon>Pagothenia</taxon>
    </lineage>
</organism>
<reference evidence="1 2" key="2">
    <citation type="journal article" date="2024" name="G3 (Bethesda)">
        <title>The genome of the cryopelagic Antarctic bald notothen, Trematomus borchgrevinki.</title>
        <authorList>
            <person name="Rayamajhi N."/>
            <person name="Rivera-Colon A.G."/>
            <person name="Minhas B.F."/>
            <person name="Cheng C.C."/>
            <person name="Catchen J.M."/>
        </authorList>
    </citation>
    <scope>NUCLEOTIDE SEQUENCE [LARGE SCALE GENOMIC DNA]</scope>
    <source>
        <strain evidence="1">AGRC-2024</strain>
    </source>
</reference>
<dbReference type="PANTHER" id="PTHR31025:SF31">
    <property type="entry name" value="SI:CH211-166E11.5"/>
    <property type="match status" value="1"/>
</dbReference>
<dbReference type="PANTHER" id="PTHR31025">
    <property type="entry name" value="SI:CH211-196P9.1-RELATED"/>
    <property type="match status" value="1"/>
</dbReference>
<dbReference type="EMBL" id="JBIYXZ010002086">
    <property type="protein sequence ID" value="KAL3045935.1"/>
    <property type="molecule type" value="Genomic_DNA"/>
</dbReference>
<comment type="caution">
    <text evidence="1">The sequence shown here is derived from an EMBL/GenBank/DDBJ whole genome shotgun (WGS) entry which is preliminary data.</text>
</comment>
<keyword evidence="2" id="KW-1185">Reference proteome</keyword>
<reference evidence="1 2" key="1">
    <citation type="journal article" date="2022" name="G3 (Bethesda)">
        <title>Evaluating Illumina-, Nanopore-, and PacBio-based genome assembly strategies with the bald notothen, Trematomus borchgrevinki.</title>
        <authorList>
            <person name="Rayamajhi N."/>
            <person name="Cheng C.C."/>
            <person name="Catchen J.M."/>
        </authorList>
    </citation>
    <scope>NUCLEOTIDE SEQUENCE [LARGE SCALE GENOMIC DNA]</scope>
    <source>
        <strain evidence="1">AGRC-2024</strain>
    </source>
</reference>
<dbReference type="Proteomes" id="UP001619887">
    <property type="component" value="Unassembled WGS sequence"/>
</dbReference>
<proteinExistence type="predicted"/>